<accession>A0A2S4L051</accession>
<comment type="caution">
    <text evidence="3">The sequence shown here is derived from an EMBL/GenBank/DDBJ whole genome shotgun (WGS) entry which is preliminary data.</text>
</comment>
<dbReference type="PANTHER" id="PTHR21494">
    <property type="entry name" value="ACTIVATING SIGNAL COINTEGRATOR 1 COMPLEX SUBUNIT 2 ASC-1 COMPLEX SUBUNIT P100"/>
    <property type="match status" value="1"/>
</dbReference>
<dbReference type="SMART" id="SM00546">
    <property type="entry name" value="CUE"/>
    <property type="match status" value="1"/>
</dbReference>
<feature type="compositionally biased region" description="Basic residues" evidence="1">
    <location>
        <begin position="629"/>
        <end position="645"/>
    </location>
</feature>
<evidence type="ECO:0000259" key="2">
    <source>
        <dbReference type="PROSITE" id="PS51140"/>
    </source>
</evidence>
<dbReference type="AlphaFoldDB" id="A0A2S4L051"/>
<evidence type="ECO:0000313" key="3">
    <source>
        <dbReference type="EMBL" id="POR35814.1"/>
    </source>
</evidence>
<organism evidence="3 4">
    <name type="scientific">Tolypocladium paradoxum</name>
    <dbReference type="NCBI Taxonomy" id="94208"/>
    <lineage>
        <taxon>Eukaryota</taxon>
        <taxon>Fungi</taxon>
        <taxon>Dikarya</taxon>
        <taxon>Ascomycota</taxon>
        <taxon>Pezizomycotina</taxon>
        <taxon>Sordariomycetes</taxon>
        <taxon>Hypocreomycetidae</taxon>
        <taxon>Hypocreales</taxon>
        <taxon>Ophiocordycipitaceae</taxon>
        <taxon>Tolypocladium</taxon>
    </lineage>
</organism>
<dbReference type="Proteomes" id="UP000237481">
    <property type="component" value="Unassembled WGS sequence"/>
</dbReference>
<feature type="compositionally biased region" description="Basic residues" evidence="1">
    <location>
        <begin position="295"/>
        <end position="305"/>
    </location>
</feature>
<dbReference type="PANTHER" id="PTHR21494:SF0">
    <property type="entry name" value="ACTIVATING SIGNAL COINTEGRATOR 1 COMPLEX SUBUNIT 2"/>
    <property type="match status" value="1"/>
</dbReference>
<keyword evidence="4" id="KW-1185">Reference proteome</keyword>
<feature type="region of interest" description="Disordered" evidence="1">
    <location>
        <begin position="289"/>
        <end position="311"/>
    </location>
</feature>
<dbReference type="Gene3D" id="1.10.8.10">
    <property type="entry name" value="DNA helicase RuvA subunit, C-terminal domain"/>
    <property type="match status" value="1"/>
</dbReference>
<feature type="compositionally biased region" description="Basic and acidic residues" evidence="1">
    <location>
        <begin position="613"/>
        <end position="628"/>
    </location>
</feature>
<dbReference type="SUPFAM" id="SSF46934">
    <property type="entry name" value="UBA-like"/>
    <property type="match status" value="1"/>
</dbReference>
<dbReference type="Pfam" id="PF02845">
    <property type="entry name" value="CUE"/>
    <property type="match status" value="1"/>
</dbReference>
<feature type="compositionally biased region" description="Gly residues" evidence="1">
    <location>
        <begin position="583"/>
        <end position="596"/>
    </location>
</feature>
<dbReference type="InterPro" id="IPR041800">
    <property type="entry name" value="ASCC2_CUE"/>
</dbReference>
<feature type="region of interest" description="Disordered" evidence="1">
    <location>
        <begin position="376"/>
        <end position="398"/>
    </location>
</feature>
<reference evidence="3 4" key="1">
    <citation type="submission" date="2018-01" db="EMBL/GenBank/DDBJ databases">
        <title>Harnessing the power of phylogenomics to disentangle the directionality and signatures of interkingdom host jumping in the parasitic fungal genus Tolypocladium.</title>
        <authorList>
            <person name="Quandt C.A."/>
            <person name="Patterson W."/>
            <person name="Spatafora J.W."/>
        </authorList>
    </citation>
    <scope>NUCLEOTIDE SEQUENCE [LARGE SCALE GENOMIC DNA]</scope>
    <source>
        <strain evidence="3 4">NRBC 100945</strain>
    </source>
</reference>
<dbReference type="InterPro" id="IPR003892">
    <property type="entry name" value="CUE"/>
</dbReference>
<evidence type="ECO:0000313" key="4">
    <source>
        <dbReference type="Proteomes" id="UP000237481"/>
    </source>
</evidence>
<evidence type="ECO:0000256" key="1">
    <source>
        <dbReference type="SAM" id="MobiDB-lite"/>
    </source>
</evidence>
<dbReference type="EMBL" id="PKSG01000399">
    <property type="protein sequence ID" value="POR35814.1"/>
    <property type="molecule type" value="Genomic_DNA"/>
</dbReference>
<dbReference type="GO" id="GO:0043130">
    <property type="term" value="F:ubiquitin binding"/>
    <property type="evidence" value="ECO:0007669"/>
    <property type="project" value="InterPro"/>
</dbReference>
<sequence length="651" mass="70856">MASLPPLAPFPTASWQQHLSSKDWDALVEAWTALSQAYLNLSDDEFKRATKNDESVATFVSTYVFETASSQASASTALLKPVFQLTSRLLTLTQLPQLLECKFLSGFANVYPKKRAAPLISQLFANHATAMESSLAALKKLLIPHLDAGIKGDLHLIESHLSAINPLLHASPHACILFLAGSDFFDGLVTCFRVSNPPLRKVIITTAYLCLVGLTEAEPAKWAMLSDELFTLKTAADAHKQGPLNVNDSLVAELVTATPLLKILLRKAEASEAATVSLKKRITALDPFRKGPMLRPKRPTRRKMDKGKGNQTREDLHVEMHIHRMSQITQVQDLFPDLGAGFVSKCLDEYDDDIEHVVANLLAETLPSRLATANRAEPLSSHNGMLPRPDLAPRPTPTLVPTRRNVFDDDDFDHLAADVSKISFGKKPAKTADEILQDKSTAPNKAAILSALATFDSDDDERDDTYDAADVGGTVDSANQEADGVNDGNEEALFRAYHMDGRVFDRDATTRRGAARTALREETGMTDEAIEGWAVMLTRNPQQKKRLEAKYAFSGQQAQLERTAWRSSPAGSGAEESDPDAGGSRGGRGGRGGRGAPRGRDRGKGGNVAGPTGERETEAARRNKEAHKGSRANHNRRDARAKKMSRGGFPG</sequence>
<name>A0A2S4L051_9HYPO</name>
<dbReference type="PROSITE" id="PS51140">
    <property type="entry name" value="CUE"/>
    <property type="match status" value="1"/>
</dbReference>
<dbReference type="InterPro" id="IPR009060">
    <property type="entry name" value="UBA-like_sf"/>
</dbReference>
<feature type="compositionally biased region" description="Polar residues" evidence="1">
    <location>
        <begin position="555"/>
        <end position="570"/>
    </location>
</feature>
<feature type="region of interest" description="Disordered" evidence="1">
    <location>
        <begin position="555"/>
        <end position="651"/>
    </location>
</feature>
<dbReference type="InterPro" id="IPR052586">
    <property type="entry name" value="ASCC2"/>
</dbReference>
<dbReference type="OrthoDB" id="5577209at2759"/>
<protein>
    <submittedName>
        <fullName evidence="3">Activating signal cointegrator 1 complex subunit 2</fullName>
    </submittedName>
</protein>
<proteinExistence type="predicted"/>
<feature type="domain" description="CUE" evidence="2">
    <location>
        <begin position="323"/>
        <end position="366"/>
    </location>
</feature>
<gene>
    <name evidence="3" type="ORF">TPAR_03989</name>
</gene>
<dbReference type="CDD" id="cd14364">
    <property type="entry name" value="CUE_ASCC2"/>
    <property type="match status" value="1"/>
</dbReference>
<dbReference type="STRING" id="94208.A0A2S4L051"/>